<dbReference type="SUPFAM" id="SSF64182">
    <property type="entry name" value="DHH phosphoesterases"/>
    <property type="match status" value="1"/>
</dbReference>
<keyword evidence="4" id="KW-0479">Metal-binding</keyword>
<dbReference type="Proteomes" id="UP000003571">
    <property type="component" value="Unassembled WGS sequence"/>
</dbReference>
<dbReference type="InterPro" id="IPR000644">
    <property type="entry name" value="CBS_dom"/>
</dbReference>
<comment type="subunit">
    <text evidence="2">Homohexamer.</text>
</comment>
<evidence type="ECO:0000256" key="2">
    <source>
        <dbReference type="ARBA" id="ARBA00011643"/>
    </source>
</evidence>
<dbReference type="SMART" id="SM01131">
    <property type="entry name" value="DHHA2"/>
    <property type="match status" value="1"/>
</dbReference>
<evidence type="ECO:0000256" key="6">
    <source>
        <dbReference type="ARBA" id="ARBA00023211"/>
    </source>
</evidence>
<dbReference type="GO" id="GO:0004427">
    <property type="term" value="F:inorganic diphosphate phosphatase activity"/>
    <property type="evidence" value="ECO:0007669"/>
    <property type="project" value="UniProtKB-EC"/>
</dbReference>
<dbReference type="PANTHER" id="PTHR12112">
    <property type="entry name" value="BNIP - RELATED"/>
    <property type="match status" value="1"/>
</dbReference>
<comment type="caution">
    <text evidence="11">The sequence shown here is derived from an EMBL/GenBank/DDBJ whole genome shotgun (WGS) entry which is preliminary data.</text>
</comment>
<gene>
    <name evidence="11" type="ORF">TresaDRAFT_1190</name>
</gene>
<dbReference type="RefSeq" id="WP_002704916.1">
    <property type="nucleotide sequence ID" value="NZ_AGRW01000049.1"/>
</dbReference>
<dbReference type="InterPro" id="IPR046342">
    <property type="entry name" value="CBS_dom_sf"/>
</dbReference>
<dbReference type="NCBIfam" id="NF011442">
    <property type="entry name" value="PRK14869.1-4"/>
    <property type="match status" value="1"/>
</dbReference>
<dbReference type="InterPro" id="IPR038763">
    <property type="entry name" value="DHH_sf"/>
</dbReference>
<evidence type="ECO:0000313" key="11">
    <source>
        <dbReference type="EMBL" id="EIC01581.1"/>
    </source>
</evidence>
<dbReference type="Gene3D" id="3.40.1390.20">
    <property type="entry name" value="HprK N-terminal domain-like"/>
    <property type="match status" value="1"/>
</dbReference>
<accession>H7ELP0</accession>
<dbReference type="GO" id="GO:0046872">
    <property type="term" value="F:metal ion binding"/>
    <property type="evidence" value="ECO:0007669"/>
    <property type="project" value="UniProtKB-KW"/>
</dbReference>
<dbReference type="Pfam" id="PF00571">
    <property type="entry name" value="CBS"/>
    <property type="match status" value="1"/>
</dbReference>
<evidence type="ECO:0000259" key="10">
    <source>
        <dbReference type="PROSITE" id="PS51371"/>
    </source>
</evidence>
<comment type="catalytic activity">
    <reaction evidence="8">
        <text>diphosphate + H2O = 2 phosphate + H(+)</text>
        <dbReference type="Rhea" id="RHEA:24576"/>
        <dbReference type="ChEBI" id="CHEBI:15377"/>
        <dbReference type="ChEBI" id="CHEBI:15378"/>
        <dbReference type="ChEBI" id="CHEBI:33019"/>
        <dbReference type="ChEBI" id="CHEBI:43474"/>
        <dbReference type="EC" id="3.6.1.1"/>
    </reaction>
</comment>
<reference evidence="11 12" key="1">
    <citation type="submission" date="2011-09" db="EMBL/GenBank/DDBJ databases">
        <title>The draft genome of Treponema saccharophilum DSM 2985.</title>
        <authorList>
            <consortium name="US DOE Joint Genome Institute (JGI-PGF)"/>
            <person name="Lucas S."/>
            <person name="Copeland A."/>
            <person name="Lapidus A."/>
            <person name="Glavina del Rio T."/>
            <person name="Dalin E."/>
            <person name="Tice H."/>
            <person name="Bruce D."/>
            <person name="Goodwin L."/>
            <person name="Pitluck S."/>
            <person name="Peters L."/>
            <person name="Kyrpides N."/>
            <person name="Mavromatis K."/>
            <person name="Ivanova N."/>
            <person name="Markowitz V."/>
            <person name="Cheng J.-F."/>
            <person name="Hugenholtz P."/>
            <person name="Woyke T."/>
            <person name="Wu D."/>
            <person name="Gronow S."/>
            <person name="Wellnitz S."/>
            <person name="Brambilla E."/>
            <person name="Klenk H.-P."/>
            <person name="Eisen J.A."/>
        </authorList>
    </citation>
    <scope>NUCLEOTIDE SEQUENCE [LARGE SCALE GENOMIC DNA]</scope>
    <source>
        <strain evidence="11 12">DSM 2985</strain>
    </source>
</reference>
<name>H7ELP0_9SPIR</name>
<dbReference type="STRING" id="907348.TresaDRAFT_1190"/>
<dbReference type="InterPro" id="IPR010766">
    <property type="entry name" value="DRTGG"/>
</dbReference>
<evidence type="ECO:0000256" key="3">
    <source>
        <dbReference type="ARBA" id="ARBA00012146"/>
    </source>
</evidence>
<dbReference type="EC" id="3.6.1.1" evidence="3"/>
<evidence type="ECO:0000256" key="8">
    <source>
        <dbReference type="ARBA" id="ARBA00047820"/>
    </source>
</evidence>
<evidence type="ECO:0000256" key="1">
    <source>
        <dbReference type="ARBA" id="ARBA00001936"/>
    </source>
</evidence>
<dbReference type="InterPro" id="IPR038222">
    <property type="entry name" value="DHHA2_dom_sf"/>
</dbReference>
<dbReference type="eggNOG" id="COG1227">
    <property type="taxonomic scope" value="Bacteria"/>
</dbReference>
<dbReference type="EMBL" id="AGRW01000049">
    <property type="protein sequence ID" value="EIC01581.1"/>
    <property type="molecule type" value="Genomic_DNA"/>
</dbReference>
<evidence type="ECO:0000313" key="12">
    <source>
        <dbReference type="Proteomes" id="UP000003571"/>
    </source>
</evidence>
<keyword evidence="6" id="KW-0464">Manganese</keyword>
<dbReference type="GO" id="GO:0005737">
    <property type="term" value="C:cytoplasm"/>
    <property type="evidence" value="ECO:0007669"/>
    <property type="project" value="InterPro"/>
</dbReference>
<dbReference type="SUPFAM" id="SSF75138">
    <property type="entry name" value="HprK N-terminal domain-like"/>
    <property type="match status" value="1"/>
</dbReference>
<evidence type="ECO:0000256" key="5">
    <source>
        <dbReference type="ARBA" id="ARBA00022801"/>
    </source>
</evidence>
<dbReference type="OrthoDB" id="9766150at2"/>
<dbReference type="Gene3D" id="3.10.310.20">
    <property type="entry name" value="DHHA2 domain"/>
    <property type="match status" value="1"/>
</dbReference>
<dbReference type="Pfam" id="PF01368">
    <property type="entry name" value="DHH"/>
    <property type="match status" value="1"/>
</dbReference>
<dbReference type="AlphaFoldDB" id="H7ELP0"/>
<dbReference type="SMART" id="SM00116">
    <property type="entry name" value="CBS"/>
    <property type="match status" value="2"/>
</dbReference>
<dbReference type="Gene3D" id="3.90.1640.10">
    <property type="entry name" value="inorganic pyrophosphatase (n-terminal core)"/>
    <property type="match status" value="2"/>
</dbReference>
<dbReference type="PATRIC" id="fig|907348.3.peg.1833"/>
<evidence type="ECO:0000256" key="9">
    <source>
        <dbReference type="PROSITE-ProRule" id="PRU00703"/>
    </source>
</evidence>
<organism evidence="11 12">
    <name type="scientific">Treponema saccharophilum DSM 2985</name>
    <dbReference type="NCBI Taxonomy" id="907348"/>
    <lineage>
        <taxon>Bacteria</taxon>
        <taxon>Pseudomonadati</taxon>
        <taxon>Spirochaetota</taxon>
        <taxon>Spirochaetia</taxon>
        <taxon>Spirochaetales</taxon>
        <taxon>Treponemataceae</taxon>
        <taxon>Treponema</taxon>
    </lineage>
</organism>
<feature type="domain" description="CBS" evidence="10">
    <location>
        <begin position="257"/>
        <end position="314"/>
    </location>
</feature>
<dbReference type="InterPro" id="IPR004097">
    <property type="entry name" value="DHHA2"/>
</dbReference>
<dbReference type="Pfam" id="PF02833">
    <property type="entry name" value="DHHA2"/>
    <property type="match status" value="1"/>
</dbReference>
<keyword evidence="9" id="KW-0129">CBS domain</keyword>
<dbReference type="InterPro" id="IPR001667">
    <property type="entry name" value="DDH_dom"/>
</dbReference>
<evidence type="ECO:0000256" key="4">
    <source>
        <dbReference type="ARBA" id="ARBA00022723"/>
    </source>
</evidence>
<keyword evidence="12" id="KW-1185">Reference proteome</keyword>
<dbReference type="NCBIfam" id="NF011443">
    <property type="entry name" value="PRK14869.1-5"/>
    <property type="match status" value="1"/>
</dbReference>
<proteinExistence type="predicted"/>
<keyword evidence="5 11" id="KW-0378">Hydrolase</keyword>
<dbReference type="InterPro" id="IPR028979">
    <property type="entry name" value="Ser_kin/Pase_Hpr-like_N_sf"/>
</dbReference>
<dbReference type="Pfam" id="PF07085">
    <property type="entry name" value="DRTGG"/>
    <property type="match status" value="1"/>
</dbReference>
<dbReference type="SUPFAM" id="SSF54631">
    <property type="entry name" value="CBS-domain pair"/>
    <property type="match status" value="1"/>
</dbReference>
<evidence type="ECO:0000256" key="7">
    <source>
        <dbReference type="ARBA" id="ARBA00032535"/>
    </source>
</evidence>
<protein>
    <recommendedName>
        <fullName evidence="3">inorganic diphosphatase</fullName>
        <ecNumber evidence="3">3.6.1.1</ecNumber>
    </recommendedName>
    <alternativeName>
        <fullName evidence="7">Pyrophosphate phospho-hydrolase</fullName>
    </alternativeName>
</protein>
<comment type="cofactor">
    <cofactor evidence="1">
        <name>Mn(2+)</name>
        <dbReference type="ChEBI" id="CHEBI:29035"/>
    </cofactor>
</comment>
<sequence>MKNTTYVFGHKNPDTDSIVSAVAFARLKNIMGESEYVAARAGKLSPQTEYIFKRFNIAPPEFHADMVPKAAYYMNELGENATVLESESLWNAAGLMQKIGNHVLPVVDSEGKYKSLLHYNVFAHNVLSILNPEHHLGVSTSISLIQKTLNAQPLNICSGDEIHKFTIIVGAASFASFQETIGAHLSEKVVVITGDRDDVHELCIDKGVFALVITGGKLPEKAVIEKAKKRGISVLISSFDTASTSMLISYSSPVSVMSDYSVQPVLEMDTVKKIKPLLHKSPSHSLPVVDEDDRLIGVISENDLLHEPNVQISLVDHNEISQAVEGIENYRIREIIDHHRIGAIPTKYPITFINRPVGSTSTQVANMFRENRVSIPKEIAQILLCGILSDTLILRSATTTDVDRDVAEYLSSITELDIESLGKDIISAGSHIGARSAGEVIAQDMKEYSEASDGGKISYTASQIEVEETEEILSRKKEFLGELEIVRRSHGALFSVLLVTDITKLSSVMLIAGDPKFIPFVNFPKKDEGVFYLKDVVSRKKQLVPLLTEVIGNYR</sequence>
<dbReference type="PANTHER" id="PTHR12112:SF22">
    <property type="entry name" value="MANGANESE-DEPENDENT INORGANIC PYROPHOSPHATASE-RELATED"/>
    <property type="match status" value="1"/>
</dbReference>
<dbReference type="PROSITE" id="PS51371">
    <property type="entry name" value="CBS"/>
    <property type="match status" value="1"/>
</dbReference>